<dbReference type="EMBL" id="JANPWB010000005">
    <property type="protein sequence ID" value="KAJ1188726.1"/>
    <property type="molecule type" value="Genomic_DNA"/>
</dbReference>
<protein>
    <submittedName>
        <fullName evidence="1">Uncharacterized protein</fullName>
    </submittedName>
</protein>
<evidence type="ECO:0000313" key="2">
    <source>
        <dbReference type="Proteomes" id="UP001066276"/>
    </source>
</evidence>
<accession>A0AAV7UK55</accession>
<gene>
    <name evidence="1" type="ORF">NDU88_005483</name>
</gene>
<sequence length="123" mass="13458">MAHLMRHPTLGEQHKGLIAASFHDHGSSNLLHPEVLVQREVHAVSSRVGEYGDLESTMLNYEEDSLEEGEVGSSLAVADSGEHGAAPWPQDEAKVRTVRPAGVRQGTLQHHCSEKEGWVYLLA</sequence>
<reference evidence="1" key="1">
    <citation type="journal article" date="2022" name="bioRxiv">
        <title>Sequencing and chromosome-scale assembly of the giantPleurodeles waltlgenome.</title>
        <authorList>
            <person name="Brown T."/>
            <person name="Elewa A."/>
            <person name="Iarovenko S."/>
            <person name="Subramanian E."/>
            <person name="Araus A.J."/>
            <person name="Petzold A."/>
            <person name="Susuki M."/>
            <person name="Suzuki K.-i.T."/>
            <person name="Hayashi T."/>
            <person name="Toyoda A."/>
            <person name="Oliveira C."/>
            <person name="Osipova E."/>
            <person name="Leigh N.D."/>
            <person name="Simon A."/>
            <person name="Yun M.H."/>
        </authorList>
    </citation>
    <scope>NUCLEOTIDE SEQUENCE</scope>
    <source>
        <strain evidence="1">20211129_DDA</strain>
        <tissue evidence="1">Liver</tissue>
    </source>
</reference>
<comment type="caution">
    <text evidence="1">The sequence shown here is derived from an EMBL/GenBank/DDBJ whole genome shotgun (WGS) entry which is preliminary data.</text>
</comment>
<keyword evidence="2" id="KW-1185">Reference proteome</keyword>
<dbReference type="AlphaFoldDB" id="A0AAV7UK55"/>
<proteinExistence type="predicted"/>
<name>A0AAV7UK55_PLEWA</name>
<dbReference type="Proteomes" id="UP001066276">
    <property type="component" value="Chromosome 3_1"/>
</dbReference>
<organism evidence="1 2">
    <name type="scientific">Pleurodeles waltl</name>
    <name type="common">Iberian ribbed newt</name>
    <dbReference type="NCBI Taxonomy" id="8319"/>
    <lineage>
        <taxon>Eukaryota</taxon>
        <taxon>Metazoa</taxon>
        <taxon>Chordata</taxon>
        <taxon>Craniata</taxon>
        <taxon>Vertebrata</taxon>
        <taxon>Euteleostomi</taxon>
        <taxon>Amphibia</taxon>
        <taxon>Batrachia</taxon>
        <taxon>Caudata</taxon>
        <taxon>Salamandroidea</taxon>
        <taxon>Salamandridae</taxon>
        <taxon>Pleurodelinae</taxon>
        <taxon>Pleurodeles</taxon>
    </lineage>
</organism>
<evidence type="ECO:0000313" key="1">
    <source>
        <dbReference type="EMBL" id="KAJ1188726.1"/>
    </source>
</evidence>